<feature type="transmembrane region" description="Helical" evidence="1">
    <location>
        <begin position="12"/>
        <end position="32"/>
    </location>
</feature>
<name>A0A6C0KTL9_9ZZZZ</name>
<organism evidence="2">
    <name type="scientific">viral metagenome</name>
    <dbReference type="NCBI Taxonomy" id="1070528"/>
    <lineage>
        <taxon>unclassified sequences</taxon>
        <taxon>metagenomes</taxon>
        <taxon>organismal metagenomes</taxon>
    </lineage>
</organism>
<keyword evidence="1" id="KW-0472">Membrane</keyword>
<dbReference type="AlphaFoldDB" id="A0A6C0KTL9"/>
<keyword evidence="1" id="KW-0812">Transmembrane</keyword>
<sequence length="182" mass="20040">MSKNCKPEAYSQFFSDSAIIVGTLIISITMTISNTNGGLIGHMIGYGFLAAGFVIKSGLLASILAKGDCVSKDQALMFFLMSVCPFIIIVFLILAILYILNSYFNRIVGGKVSKGYKTFSRMFIVILIAQLGLFYNATQEEKYKTENVISPIYGMLIYLLSVINILVLITIYVVLAFYSTDG</sequence>
<evidence type="ECO:0000256" key="1">
    <source>
        <dbReference type="SAM" id="Phobius"/>
    </source>
</evidence>
<proteinExistence type="predicted"/>
<feature type="transmembrane region" description="Helical" evidence="1">
    <location>
        <begin position="44"/>
        <end position="64"/>
    </location>
</feature>
<feature type="transmembrane region" description="Helical" evidence="1">
    <location>
        <begin position="119"/>
        <end position="135"/>
    </location>
</feature>
<reference evidence="2" key="1">
    <citation type="journal article" date="2020" name="Nature">
        <title>Giant virus diversity and host interactions through global metagenomics.</title>
        <authorList>
            <person name="Schulz F."/>
            <person name="Roux S."/>
            <person name="Paez-Espino D."/>
            <person name="Jungbluth S."/>
            <person name="Walsh D.A."/>
            <person name="Denef V.J."/>
            <person name="McMahon K.D."/>
            <person name="Konstantinidis K.T."/>
            <person name="Eloe-Fadrosh E.A."/>
            <person name="Kyrpides N.C."/>
            <person name="Woyke T."/>
        </authorList>
    </citation>
    <scope>NUCLEOTIDE SEQUENCE</scope>
    <source>
        <strain evidence="2">GVMAG-S-3300013094-109</strain>
    </source>
</reference>
<protein>
    <submittedName>
        <fullName evidence="2">Uncharacterized protein</fullName>
    </submittedName>
</protein>
<feature type="transmembrane region" description="Helical" evidence="1">
    <location>
        <begin position="156"/>
        <end position="178"/>
    </location>
</feature>
<feature type="transmembrane region" description="Helical" evidence="1">
    <location>
        <begin position="76"/>
        <end position="99"/>
    </location>
</feature>
<evidence type="ECO:0000313" key="2">
    <source>
        <dbReference type="EMBL" id="QHU21305.1"/>
    </source>
</evidence>
<accession>A0A6C0KTL9</accession>
<keyword evidence="1" id="KW-1133">Transmembrane helix</keyword>
<dbReference type="EMBL" id="MN740989">
    <property type="protein sequence ID" value="QHU21305.1"/>
    <property type="molecule type" value="Genomic_DNA"/>
</dbReference>